<sequence length="216" mass="23702">MGEMAELGGNTKFCYYNNYNLSQPRHFYKDCRRYWTRGGQLCNVPVGGGTRKNSKRSSSAANSGGVGAVSSKRTSPSSSGDVKKSEPFPFPFPPVDDDHRLLDFNGSFSSLLSSSIHFRNFLEDDCTAPAPVEDDSFHGLQVDSSSWGCGWPDLTIYTPATRTASELDEDGIEARQLRQNRKKAQPAGTAGALGPPPAFSNRGRFSEAVFDIVFWR</sequence>
<evidence type="ECO:0000256" key="4">
    <source>
        <dbReference type="ARBA" id="ARBA00023015"/>
    </source>
</evidence>
<feature type="region of interest" description="Disordered" evidence="10">
    <location>
        <begin position="177"/>
        <end position="199"/>
    </location>
</feature>
<dbReference type="GO" id="GO:0008270">
    <property type="term" value="F:zinc ion binding"/>
    <property type="evidence" value="ECO:0007669"/>
    <property type="project" value="UniProtKB-KW"/>
</dbReference>
<evidence type="ECO:0000256" key="3">
    <source>
        <dbReference type="ARBA" id="ARBA00022833"/>
    </source>
</evidence>
<protein>
    <recommendedName>
        <fullName evidence="9">Dof zinc finger protein</fullName>
    </recommendedName>
</protein>
<dbReference type="GO" id="GO:0005634">
    <property type="term" value="C:nucleus"/>
    <property type="evidence" value="ECO:0007669"/>
    <property type="project" value="UniProtKB-SubCell"/>
</dbReference>
<evidence type="ECO:0000256" key="5">
    <source>
        <dbReference type="ARBA" id="ARBA00023125"/>
    </source>
</evidence>
<keyword evidence="7 8" id="KW-0539">Nucleus</keyword>
<dbReference type="GO" id="GO:0003677">
    <property type="term" value="F:DNA binding"/>
    <property type="evidence" value="ECO:0007669"/>
    <property type="project" value="UniProtKB-UniRule"/>
</dbReference>
<gene>
    <name evidence="12" type="primary">DOF1.7</name>
    <name evidence="12" type="ORF">KSP39_PZI022052</name>
</gene>
<evidence type="ECO:0000313" key="13">
    <source>
        <dbReference type="Proteomes" id="UP001418222"/>
    </source>
</evidence>
<keyword evidence="3 9" id="KW-0862">Zinc</keyword>
<evidence type="ECO:0000256" key="8">
    <source>
        <dbReference type="PROSITE-ProRule" id="PRU00071"/>
    </source>
</evidence>
<feature type="compositionally biased region" description="Low complexity" evidence="10">
    <location>
        <begin position="56"/>
        <end position="71"/>
    </location>
</feature>
<evidence type="ECO:0000256" key="7">
    <source>
        <dbReference type="ARBA" id="ARBA00023242"/>
    </source>
</evidence>
<dbReference type="Pfam" id="PF02701">
    <property type="entry name" value="Zn_ribbon_Dof"/>
    <property type="match status" value="1"/>
</dbReference>
<name>A0AAP0AXC1_9ASPA</name>
<keyword evidence="2 8" id="KW-0863">Zinc-finger</keyword>
<organism evidence="12 13">
    <name type="scientific">Platanthera zijinensis</name>
    <dbReference type="NCBI Taxonomy" id="2320716"/>
    <lineage>
        <taxon>Eukaryota</taxon>
        <taxon>Viridiplantae</taxon>
        <taxon>Streptophyta</taxon>
        <taxon>Embryophyta</taxon>
        <taxon>Tracheophyta</taxon>
        <taxon>Spermatophyta</taxon>
        <taxon>Magnoliopsida</taxon>
        <taxon>Liliopsida</taxon>
        <taxon>Asparagales</taxon>
        <taxon>Orchidaceae</taxon>
        <taxon>Orchidoideae</taxon>
        <taxon>Orchideae</taxon>
        <taxon>Orchidinae</taxon>
        <taxon>Platanthera</taxon>
    </lineage>
</organism>
<evidence type="ECO:0000256" key="10">
    <source>
        <dbReference type="SAM" id="MobiDB-lite"/>
    </source>
</evidence>
<dbReference type="AlphaFoldDB" id="A0AAP0AXC1"/>
<reference evidence="12 13" key="1">
    <citation type="journal article" date="2022" name="Nat. Plants">
        <title>Genomes of leafy and leafless Platanthera orchids illuminate the evolution of mycoheterotrophy.</title>
        <authorList>
            <person name="Li M.H."/>
            <person name="Liu K.W."/>
            <person name="Li Z."/>
            <person name="Lu H.C."/>
            <person name="Ye Q.L."/>
            <person name="Zhang D."/>
            <person name="Wang J.Y."/>
            <person name="Li Y.F."/>
            <person name="Zhong Z.M."/>
            <person name="Liu X."/>
            <person name="Yu X."/>
            <person name="Liu D.K."/>
            <person name="Tu X.D."/>
            <person name="Liu B."/>
            <person name="Hao Y."/>
            <person name="Liao X.Y."/>
            <person name="Jiang Y.T."/>
            <person name="Sun W.H."/>
            <person name="Chen J."/>
            <person name="Chen Y.Q."/>
            <person name="Ai Y."/>
            <person name="Zhai J.W."/>
            <person name="Wu S.S."/>
            <person name="Zhou Z."/>
            <person name="Hsiao Y.Y."/>
            <person name="Wu W.L."/>
            <person name="Chen Y.Y."/>
            <person name="Lin Y.F."/>
            <person name="Hsu J.L."/>
            <person name="Li C.Y."/>
            <person name="Wang Z.W."/>
            <person name="Zhao X."/>
            <person name="Zhong W.Y."/>
            <person name="Ma X.K."/>
            <person name="Ma L."/>
            <person name="Huang J."/>
            <person name="Chen G.Z."/>
            <person name="Huang M.Z."/>
            <person name="Huang L."/>
            <person name="Peng D.H."/>
            <person name="Luo Y.B."/>
            <person name="Zou S.Q."/>
            <person name="Chen S.P."/>
            <person name="Lan S."/>
            <person name="Tsai W.C."/>
            <person name="Van de Peer Y."/>
            <person name="Liu Z.J."/>
        </authorList>
    </citation>
    <scope>NUCLEOTIDE SEQUENCE [LARGE SCALE GENOMIC DNA]</scope>
    <source>
        <strain evidence="12">Lor287</strain>
    </source>
</reference>
<feature type="domain" description="Dof-type" evidence="11">
    <location>
        <begin position="1"/>
        <end position="55"/>
    </location>
</feature>
<evidence type="ECO:0000256" key="6">
    <source>
        <dbReference type="ARBA" id="ARBA00023163"/>
    </source>
</evidence>
<comment type="subcellular location">
    <subcellularLocation>
        <location evidence="8 9">Nucleus</location>
    </subcellularLocation>
</comment>
<evidence type="ECO:0000259" key="11">
    <source>
        <dbReference type="PROSITE" id="PS50884"/>
    </source>
</evidence>
<dbReference type="PROSITE" id="PS50884">
    <property type="entry name" value="ZF_DOF_2"/>
    <property type="match status" value="1"/>
</dbReference>
<keyword evidence="5 8" id="KW-0238">DNA-binding</keyword>
<dbReference type="EMBL" id="JBBWWQ010000019">
    <property type="protein sequence ID" value="KAK8918538.1"/>
    <property type="molecule type" value="Genomic_DNA"/>
</dbReference>
<evidence type="ECO:0000256" key="2">
    <source>
        <dbReference type="ARBA" id="ARBA00022771"/>
    </source>
</evidence>
<dbReference type="InterPro" id="IPR003851">
    <property type="entry name" value="Znf_Dof"/>
</dbReference>
<dbReference type="Proteomes" id="UP001418222">
    <property type="component" value="Unassembled WGS sequence"/>
</dbReference>
<proteinExistence type="predicted"/>
<dbReference type="InterPro" id="IPR045174">
    <property type="entry name" value="Dof"/>
</dbReference>
<keyword evidence="1 9" id="KW-0479">Metal-binding</keyword>
<evidence type="ECO:0000256" key="9">
    <source>
        <dbReference type="RuleBase" id="RU369094"/>
    </source>
</evidence>
<keyword evidence="4 9" id="KW-0805">Transcription regulation</keyword>
<dbReference type="PANTHER" id="PTHR31992">
    <property type="entry name" value="DOF ZINC FINGER PROTEIN DOF1.4-RELATED"/>
    <property type="match status" value="1"/>
</dbReference>
<comment type="caution">
    <text evidence="12">The sequence shown here is derived from an EMBL/GenBank/DDBJ whole genome shotgun (WGS) entry which is preliminary data.</text>
</comment>
<keyword evidence="13" id="KW-1185">Reference proteome</keyword>
<feature type="region of interest" description="Disordered" evidence="10">
    <location>
        <begin position="45"/>
        <end position="90"/>
    </location>
</feature>
<evidence type="ECO:0000313" key="12">
    <source>
        <dbReference type="EMBL" id="KAK8918538.1"/>
    </source>
</evidence>
<dbReference type="GO" id="GO:0003700">
    <property type="term" value="F:DNA-binding transcription factor activity"/>
    <property type="evidence" value="ECO:0007669"/>
    <property type="project" value="UniProtKB-UniRule"/>
</dbReference>
<evidence type="ECO:0000256" key="1">
    <source>
        <dbReference type="ARBA" id="ARBA00022723"/>
    </source>
</evidence>
<dbReference type="PANTHER" id="PTHR31992:SF62">
    <property type="entry name" value="DOF ZINC FINGER PROTEIN DOF3.1"/>
    <property type="match status" value="1"/>
</dbReference>
<keyword evidence="6 9" id="KW-0804">Transcription</keyword>
<accession>A0AAP0AXC1</accession>
<comment type="function">
    <text evidence="9">Transcription factor that binds specifically to a 5'-AA[AG]G-3' consensus core sequence.</text>
</comment>